<gene>
    <name evidence="2" type="ORF">GGQ71_002155</name>
</gene>
<accession>A0A7W6MU34</accession>
<dbReference type="Proteomes" id="UP000544107">
    <property type="component" value="Unassembled WGS sequence"/>
</dbReference>
<sequence length="230" mass="24439">MTLTTFVPAVLALLLAPGPTNTLMGLAGAQAGVRQVLRLIPAELLGYLTTILPLVYLGDWLFAQWPAAGGALKFAAALWVLFIAVKLWQAPGPGVQASSVTARRIYLTTMLNPKALVFGLVLLPAPQDQGFLFALLLFCLMVSGGCPDLGCSWPAGAGRAGRRGGSEARWRWLFSPTVPFAAAGGSVAGFCLGIVDFRSSDLDLKTPIEIVDFEKASARGLKKRARRSVR</sequence>
<evidence type="ECO:0000313" key="2">
    <source>
        <dbReference type="EMBL" id="MBB4007892.1"/>
    </source>
</evidence>
<feature type="transmembrane region" description="Helical" evidence="1">
    <location>
        <begin position="62"/>
        <end position="85"/>
    </location>
</feature>
<evidence type="ECO:0000313" key="3">
    <source>
        <dbReference type="Proteomes" id="UP000544107"/>
    </source>
</evidence>
<feature type="transmembrane region" description="Helical" evidence="1">
    <location>
        <begin position="131"/>
        <end position="151"/>
    </location>
</feature>
<feature type="transmembrane region" description="Helical" evidence="1">
    <location>
        <begin position="105"/>
        <end position="125"/>
    </location>
</feature>
<dbReference type="RefSeq" id="WP_234801676.1">
    <property type="nucleotide sequence ID" value="NZ_JACIED010000002.1"/>
</dbReference>
<protein>
    <submittedName>
        <fullName evidence="2">Threonine/homoserine/homoserine lactone efflux protein</fullName>
    </submittedName>
</protein>
<name>A0A7W6MU34_9HYPH</name>
<keyword evidence="1" id="KW-1133">Transmembrane helix</keyword>
<proteinExistence type="predicted"/>
<reference evidence="2 3" key="1">
    <citation type="submission" date="2020-08" db="EMBL/GenBank/DDBJ databases">
        <title>Genomic Encyclopedia of Type Strains, Phase IV (KMG-IV): sequencing the most valuable type-strain genomes for metagenomic binning, comparative biology and taxonomic classification.</title>
        <authorList>
            <person name="Goeker M."/>
        </authorList>
    </citation>
    <scope>NUCLEOTIDE SEQUENCE [LARGE SCALE GENOMIC DNA]</scope>
    <source>
        <strain evidence="2 3">DSM 100021</strain>
    </source>
</reference>
<keyword evidence="1" id="KW-0812">Transmembrane</keyword>
<comment type="caution">
    <text evidence="2">The sequence shown here is derived from an EMBL/GenBank/DDBJ whole genome shotgun (WGS) entry which is preliminary data.</text>
</comment>
<feature type="transmembrane region" description="Helical" evidence="1">
    <location>
        <begin position="172"/>
        <end position="195"/>
    </location>
</feature>
<dbReference type="AlphaFoldDB" id="A0A7W6MU34"/>
<keyword evidence="1" id="KW-0472">Membrane</keyword>
<organism evidence="2 3">
    <name type="scientific">Allorhizobium taibaishanense</name>
    <dbReference type="NCBI Taxonomy" id="887144"/>
    <lineage>
        <taxon>Bacteria</taxon>
        <taxon>Pseudomonadati</taxon>
        <taxon>Pseudomonadota</taxon>
        <taxon>Alphaproteobacteria</taxon>
        <taxon>Hyphomicrobiales</taxon>
        <taxon>Rhizobiaceae</taxon>
        <taxon>Rhizobium/Agrobacterium group</taxon>
        <taxon>Allorhizobium</taxon>
    </lineage>
</organism>
<dbReference type="EMBL" id="JACIED010000002">
    <property type="protein sequence ID" value="MBB4007892.1"/>
    <property type="molecule type" value="Genomic_DNA"/>
</dbReference>
<evidence type="ECO:0000256" key="1">
    <source>
        <dbReference type="SAM" id="Phobius"/>
    </source>
</evidence>